<gene>
    <name evidence="2" type="ORF">QFI96_016440</name>
</gene>
<reference evidence="2 3" key="1">
    <citation type="submission" date="2024-04" db="EMBL/GenBank/DDBJ databases">
        <title>Two novel Raoultella species associated with bleeding cankers of broadleaf hosts, Raoultella scottia sp. nov. and Raoultella lignicola sp. nov.</title>
        <authorList>
            <person name="Brady C.L."/>
        </authorList>
    </citation>
    <scope>NUCLEOTIDE SEQUENCE [LARGE SCALE GENOMIC DNA]</scope>
    <source>
        <strain evidence="2 3">TW_WC1a.1</strain>
    </source>
</reference>
<dbReference type="RefSeq" id="WP_123754277.1">
    <property type="nucleotide sequence ID" value="NZ_JARXNK020000104.1"/>
</dbReference>
<evidence type="ECO:0000256" key="1">
    <source>
        <dbReference type="ARBA" id="ARBA00006484"/>
    </source>
</evidence>
<comment type="caution">
    <text evidence="2">The sequence shown here is derived from an EMBL/GenBank/DDBJ whole genome shotgun (WGS) entry which is preliminary data.</text>
</comment>
<proteinExistence type="inferred from homology"/>
<dbReference type="PRINTS" id="PR00081">
    <property type="entry name" value="GDHRDH"/>
</dbReference>
<evidence type="ECO:0000313" key="3">
    <source>
        <dbReference type="Proteomes" id="UP001312893"/>
    </source>
</evidence>
<dbReference type="PANTHER" id="PTHR42879:SF6">
    <property type="entry name" value="NADPH-DEPENDENT REDUCTASE BACG"/>
    <property type="match status" value="1"/>
</dbReference>
<protein>
    <submittedName>
        <fullName evidence="2">SDR family oxidoreductase</fullName>
    </submittedName>
</protein>
<evidence type="ECO:0000313" key="2">
    <source>
        <dbReference type="EMBL" id="MEL0553287.1"/>
    </source>
</evidence>
<comment type="similarity">
    <text evidence="1">Belongs to the short-chain dehydrogenases/reductases (SDR) family.</text>
</comment>
<dbReference type="PANTHER" id="PTHR42879">
    <property type="entry name" value="3-OXOACYL-(ACYL-CARRIER-PROTEIN) REDUCTASE"/>
    <property type="match status" value="1"/>
</dbReference>
<dbReference type="InterPro" id="IPR002347">
    <property type="entry name" value="SDR_fam"/>
</dbReference>
<dbReference type="EMBL" id="JARXNK020000104">
    <property type="protein sequence ID" value="MEL0553287.1"/>
    <property type="molecule type" value="Genomic_DNA"/>
</dbReference>
<accession>A0ABU9FBZ1</accession>
<dbReference type="InterPro" id="IPR036291">
    <property type="entry name" value="NAD(P)-bd_dom_sf"/>
</dbReference>
<dbReference type="InterPro" id="IPR050259">
    <property type="entry name" value="SDR"/>
</dbReference>
<keyword evidence="3" id="KW-1185">Reference proteome</keyword>
<name>A0ABU9FBZ1_9ENTR</name>
<organism evidence="2 3">
    <name type="scientific">Raoultella lignicola</name>
    <dbReference type="NCBI Taxonomy" id="3040939"/>
    <lineage>
        <taxon>Bacteria</taxon>
        <taxon>Pseudomonadati</taxon>
        <taxon>Pseudomonadota</taxon>
        <taxon>Gammaproteobacteria</taxon>
        <taxon>Enterobacterales</taxon>
        <taxon>Enterobacteriaceae</taxon>
        <taxon>Klebsiella/Raoultella group</taxon>
        <taxon>Raoultella</taxon>
    </lineage>
</organism>
<dbReference type="Pfam" id="PF13561">
    <property type="entry name" value="adh_short_C2"/>
    <property type="match status" value="1"/>
</dbReference>
<dbReference type="Proteomes" id="UP001312893">
    <property type="component" value="Unassembled WGS sequence"/>
</dbReference>
<dbReference type="Gene3D" id="3.40.50.720">
    <property type="entry name" value="NAD(P)-binding Rossmann-like Domain"/>
    <property type="match status" value="1"/>
</dbReference>
<dbReference type="SUPFAM" id="SSF51735">
    <property type="entry name" value="NAD(P)-binding Rossmann-fold domains"/>
    <property type="match status" value="1"/>
</dbReference>
<sequence>MDLGIAGKQAFVCASSQGLGLACATALAAEGVNVVLNGRHEEKLARAAAALSARFPQIAVATMAADLTQQEGRAAILAAYPQIDILVTNNAGPQPGALADWHEEALLSAMAANFIPAVQLIRAWLPGMQQRRFGRIVNITSAMVKAPHYMMGLSTSARTALTAICKAISREVVADNVTINNLLPERIDTPRQAFMLERLMAKEGISLEEARRRNEATIAAGRFGRPDEFAAACAFLCSHQASYISGQNLQLDGGSYEGLL</sequence>